<feature type="domain" description="HTH tetR-type" evidence="5">
    <location>
        <begin position="16"/>
        <end position="75"/>
    </location>
</feature>
<protein>
    <submittedName>
        <fullName evidence="6">TetR family transcriptional regulator</fullName>
    </submittedName>
</protein>
<dbReference type="InterPro" id="IPR050109">
    <property type="entry name" value="HTH-type_TetR-like_transc_reg"/>
</dbReference>
<gene>
    <name evidence="6" type="ORF">KDK_58610</name>
</gene>
<dbReference type="GO" id="GO:0000976">
    <property type="term" value="F:transcription cis-regulatory region binding"/>
    <property type="evidence" value="ECO:0007669"/>
    <property type="project" value="TreeGrafter"/>
</dbReference>
<sequence length="195" mass="21375">MNKSTPANRPMRADAQRNYASLLKTARAAVSERGADIVLEDIAKSAGVAIGTLYRHFPTRQDLLEAVFLDETNELRARAEELASAPVPFDALKSWLCLQMDFAARGRSMGAAIMAAKHVAGTRIYDANKAMHEAGEVLLRRAQAAEQIRTDVHIRDVIRLVYGIALVNEHASDPDGANRMLDLVIAGIRTKPSRD</sequence>
<dbReference type="PROSITE" id="PS50977">
    <property type="entry name" value="HTH_TETR_2"/>
    <property type="match status" value="1"/>
</dbReference>
<keyword evidence="2 4" id="KW-0238">DNA-binding</keyword>
<dbReference type="OrthoDB" id="2388018at2"/>
<dbReference type="Pfam" id="PF00440">
    <property type="entry name" value="TetR_N"/>
    <property type="match status" value="1"/>
</dbReference>
<dbReference type="InterPro" id="IPR001647">
    <property type="entry name" value="HTH_TetR"/>
</dbReference>
<reference evidence="7" key="1">
    <citation type="submission" date="2018-12" db="EMBL/GenBank/DDBJ databases">
        <title>Tengunoibacter tsumagoiensis gen. nov., sp. nov., Dictyobacter kobayashii sp. nov., D. alpinus sp. nov., and D. joshuensis sp. nov. and description of Dictyobacteraceae fam. nov. within the order Ktedonobacterales isolated from Tengu-no-mugimeshi.</title>
        <authorList>
            <person name="Wang C.M."/>
            <person name="Zheng Y."/>
            <person name="Sakai Y."/>
            <person name="Toyoda A."/>
            <person name="Minakuchi Y."/>
            <person name="Abe K."/>
            <person name="Yokota A."/>
            <person name="Yabe S."/>
        </authorList>
    </citation>
    <scope>NUCLEOTIDE SEQUENCE [LARGE SCALE GENOMIC DNA]</scope>
    <source>
        <strain evidence="7">Uno11</strain>
    </source>
</reference>
<dbReference type="InterPro" id="IPR036271">
    <property type="entry name" value="Tet_transcr_reg_TetR-rel_C_sf"/>
</dbReference>
<dbReference type="AlphaFoldDB" id="A0A402ASJ6"/>
<dbReference type="EMBL" id="BIFS01000002">
    <property type="protein sequence ID" value="GCE22061.1"/>
    <property type="molecule type" value="Genomic_DNA"/>
</dbReference>
<feature type="DNA-binding region" description="H-T-H motif" evidence="4">
    <location>
        <begin position="38"/>
        <end position="57"/>
    </location>
</feature>
<keyword evidence="1" id="KW-0805">Transcription regulation</keyword>
<keyword evidence="7" id="KW-1185">Reference proteome</keyword>
<dbReference type="SUPFAM" id="SSF46689">
    <property type="entry name" value="Homeodomain-like"/>
    <property type="match status" value="1"/>
</dbReference>
<dbReference type="PANTHER" id="PTHR30055:SF234">
    <property type="entry name" value="HTH-TYPE TRANSCRIPTIONAL REGULATOR BETI"/>
    <property type="match status" value="1"/>
</dbReference>
<evidence type="ECO:0000256" key="4">
    <source>
        <dbReference type="PROSITE-ProRule" id="PRU00335"/>
    </source>
</evidence>
<dbReference type="InterPro" id="IPR049445">
    <property type="entry name" value="TetR_SbtR-like_C"/>
</dbReference>
<dbReference type="PRINTS" id="PR00455">
    <property type="entry name" value="HTHTETR"/>
</dbReference>
<evidence type="ECO:0000256" key="1">
    <source>
        <dbReference type="ARBA" id="ARBA00023015"/>
    </source>
</evidence>
<accession>A0A402ASJ6</accession>
<name>A0A402ASJ6_9CHLR</name>
<dbReference type="InterPro" id="IPR009057">
    <property type="entry name" value="Homeodomain-like_sf"/>
</dbReference>
<dbReference type="Proteomes" id="UP000287188">
    <property type="component" value="Unassembled WGS sequence"/>
</dbReference>
<dbReference type="Pfam" id="PF21597">
    <property type="entry name" value="TetR_C_43"/>
    <property type="match status" value="1"/>
</dbReference>
<comment type="caution">
    <text evidence="6">The sequence shown here is derived from an EMBL/GenBank/DDBJ whole genome shotgun (WGS) entry which is preliminary data.</text>
</comment>
<evidence type="ECO:0000313" key="6">
    <source>
        <dbReference type="EMBL" id="GCE22061.1"/>
    </source>
</evidence>
<dbReference type="SUPFAM" id="SSF48498">
    <property type="entry name" value="Tetracyclin repressor-like, C-terminal domain"/>
    <property type="match status" value="1"/>
</dbReference>
<dbReference type="PANTHER" id="PTHR30055">
    <property type="entry name" value="HTH-TYPE TRANSCRIPTIONAL REGULATOR RUTR"/>
    <property type="match status" value="1"/>
</dbReference>
<evidence type="ECO:0000256" key="3">
    <source>
        <dbReference type="ARBA" id="ARBA00023163"/>
    </source>
</evidence>
<evidence type="ECO:0000256" key="2">
    <source>
        <dbReference type="ARBA" id="ARBA00023125"/>
    </source>
</evidence>
<organism evidence="6 7">
    <name type="scientific">Dictyobacter kobayashii</name>
    <dbReference type="NCBI Taxonomy" id="2014872"/>
    <lineage>
        <taxon>Bacteria</taxon>
        <taxon>Bacillati</taxon>
        <taxon>Chloroflexota</taxon>
        <taxon>Ktedonobacteria</taxon>
        <taxon>Ktedonobacterales</taxon>
        <taxon>Dictyobacteraceae</taxon>
        <taxon>Dictyobacter</taxon>
    </lineage>
</organism>
<proteinExistence type="predicted"/>
<dbReference type="RefSeq" id="WP_126554574.1">
    <property type="nucleotide sequence ID" value="NZ_BIFS01000002.1"/>
</dbReference>
<dbReference type="GO" id="GO:0003700">
    <property type="term" value="F:DNA-binding transcription factor activity"/>
    <property type="evidence" value="ECO:0007669"/>
    <property type="project" value="TreeGrafter"/>
</dbReference>
<evidence type="ECO:0000313" key="7">
    <source>
        <dbReference type="Proteomes" id="UP000287188"/>
    </source>
</evidence>
<dbReference type="Gene3D" id="1.10.357.10">
    <property type="entry name" value="Tetracycline Repressor, domain 2"/>
    <property type="match status" value="1"/>
</dbReference>
<keyword evidence="3" id="KW-0804">Transcription</keyword>
<evidence type="ECO:0000259" key="5">
    <source>
        <dbReference type="PROSITE" id="PS50977"/>
    </source>
</evidence>